<keyword evidence="7" id="KW-0808">Transferase</keyword>
<name>A0A1I5A2Z8_9HYPH</name>
<evidence type="ECO:0000313" key="20">
    <source>
        <dbReference type="Proteomes" id="UP000199236"/>
    </source>
</evidence>
<dbReference type="GO" id="GO:0008955">
    <property type="term" value="F:peptidoglycan glycosyltransferase activity"/>
    <property type="evidence" value="ECO:0007669"/>
    <property type="project" value="UniProtKB-EC"/>
</dbReference>
<evidence type="ECO:0000313" key="19">
    <source>
        <dbReference type="EMBL" id="SFN56884.1"/>
    </source>
</evidence>
<evidence type="ECO:0000256" key="7">
    <source>
        <dbReference type="ARBA" id="ARBA00022679"/>
    </source>
</evidence>
<feature type="transmembrane region" description="Helical" evidence="16">
    <location>
        <begin position="56"/>
        <end position="81"/>
    </location>
</feature>
<dbReference type="EMBL" id="FOVR01000001">
    <property type="protein sequence ID" value="SFN56884.1"/>
    <property type="molecule type" value="Genomic_DNA"/>
</dbReference>
<organism evidence="19 20">
    <name type="scientific">Cohaesibacter marisflavi</name>
    <dbReference type="NCBI Taxonomy" id="655353"/>
    <lineage>
        <taxon>Bacteria</taxon>
        <taxon>Pseudomonadati</taxon>
        <taxon>Pseudomonadota</taxon>
        <taxon>Alphaproteobacteria</taxon>
        <taxon>Hyphomicrobiales</taxon>
        <taxon>Cohaesibacteraceae</taxon>
    </lineage>
</organism>
<dbReference type="AlphaFoldDB" id="A0A1I5A2Z8"/>
<dbReference type="Gene3D" id="1.10.3810.10">
    <property type="entry name" value="Biosynthetic peptidoglycan transglycosylase-like"/>
    <property type="match status" value="1"/>
</dbReference>
<evidence type="ECO:0000256" key="3">
    <source>
        <dbReference type="ARBA" id="ARBA00007739"/>
    </source>
</evidence>
<dbReference type="PANTHER" id="PTHR32282:SF33">
    <property type="entry name" value="PEPTIDOGLYCAN GLYCOSYLTRANSFERASE"/>
    <property type="match status" value="1"/>
</dbReference>
<keyword evidence="9" id="KW-0133">Cell shape</keyword>
<dbReference type="InterPro" id="IPR023346">
    <property type="entry name" value="Lysozyme-like_dom_sf"/>
</dbReference>
<comment type="catalytic activity">
    <reaction evidence="13">
        <text>Preferential cleavage: (Ac)2-L-Lys-D-Ala-|-D-Ala. Also transpeptidation of peptidyl-alanyl moieties that are N-acyl substituents of D-alanine.</text>
        <dbReference type="EC" id="3.4.16.4"/>
    </reaction>
</comment>
<dbReference type="Pfam" id="PF00905">
    <property type="entry name" value="Transpeptidase"/>
    <property type="match status" value="1"/>
</dbReference>
<evidence type="ECO:0000256" key="10">
    <source>
        <dbReference type="ARBA" id="ARBA00022984"/>
    </source>
</evidence>
<feature type="region of interest" description="Disordered" evidence="15">
    <location>
        <begin position="695"/>
        <end position="755"/>
    </location>
</feature>
<evidence type="ECO:0000256" key="1">
    <source>
        <dbReference type="ARBA" id="ARBA00004752"/>
    </source>
</evidence>
<feature type="domain" description="Glycosyl transferase family 51" evidence="18">
    <location>
        <begin position="117"/>
        <end position="280"/>
    </location>
</feature>
<evidence type="ECO:0000256" key="5">
    <source>
        <dbReference type="ARBA" id="ARBA00022670"/>
    </source>
</evidence>
<evidence type="ECO:0000256" key="2">
    <source>
        <dbReference type="ARBA" id="ARBA00007090"/>
    </source>
</evidence>
<feature type="domain" description="Penicillin-binding protein transpeptidase" evidence="17">
    <location>
        <begin position="367"/>
        <end position="598"/>
    </location>
</feature>
<dbReference type="Proteomes" id="UP000199236">
    <property type="component" value="Unassembled WGS sequence"/>
</dbReference>
<dbReference type="InterPro" id="IPR001460">
    <property type="entry name" value="PCN-bd_Tpept"/>
</dbReference>
<accession>A0A1I5A2Z8</accession>
<keyword evidence="6" id="KW-0328">Glycosyltransferase</keyword>
<protein>
    <submittedName>
        <fullName evidence="19">Penicillin-binding protein 1A</fullName>
    </submittedName>
</protein>
<keyword evidence="20" id="KW-1185">Reference proteome</keyword>
<dbReference type="GO" id="GO:0006508">
    <property type="term" value="P:proteolysis"/>
    <property type="evidence" value="ECO:0007669"/>
    <property type="project" value="UniProtKB-KW"/>
</dbReference>
<dbReference type="FunFam" id="1.10.3810.10:FF:000001">
    <property type="entry name" value="Penicillin-binding protein 1A"/>
    <property type="match status" value="1"/>
</dbReference>
<feature type="compositionally biased region" description="Low complexity" evidence="15">
    <location>
        <begin position="703"/>
        <end position="718"/>
    </location>
</feature>
<dbReference type="PANTHER" id="PTHR32282">
    <property type="entry name" value="BINDING PROTEIN TRANSPEPTIDASE, PUTATIVE-RELATED"/>
    <property type="match status" value="1"/>
</dbReference>
<keyword evidence="16" id="KW-0472">Membrane</keyword>
<dbReference type="InterPro" id="IPR001264">
    <property type="entry name" value="Glyco_trans_51"/>
</dbReference>
<evidence type="ECO:0000256" key="13">
    <source>
        <dbReference type="ARBA" id="ARBA00034000"/>
    </source>
</evidence>
<keyword evidence="4" id="KW-0121">Carboxypeptidase</keyword>
<dbReference type="GO" id="GO:0008658">
    <property type="term" value="F:penicillin binding"/>
    <property type="evidence" value="ECO:0007669"/>
    <property type="project" value="InterPro"/>
</dbReference>
<dbReference type="UniPathway" id="UPA00219"/>
<evidence type="ECO:0000256" key="14">
    <source>
        <dbReference type="ARBA" id="ARBA00049902"/>
    </source>
</evidence>
<dbReference type="Gene3D" id="3.40.710.10">
    <property type="entry name" value="DD-peptidase/beta-lactamase superfamily"/>
    <property type="match status" value="1"/>
</dbReference>
<evidence type="ECO:0000256" key="12">
    <source>
        <dbReference type="ARBA" id="ARBA00023316"/>
    </source>
</evidence>
<evidence type="ECO:0000256" key="9">
    <source>
        <dbReference type="ARBA" id="ARBA00022960"/>
    </source>
</evidence>
<evidence type="ECO:0000256" key="16">
    <source>
        <dbReference type="SAM" id="Phobius"/>
    </source>
</evidence>
<keyword evidence="8" id="KW-0378">Hydrolase</keyword>
<keyword evidence="5" id="KW-0645">Protease</keyword>
<feature type="compositionally biased region" description="Polar residues" evidence="15">
    <location>
        <begin position="746"/>
        <end position="755"/>
    </location>
</feature>
<sequence length="755" mass="83322">MKDPFQNSTKVKWKYRFLALDAAVDTGLYRLRETLLRWLENVNSVMRRLRVTGWRFWLIQMLSGGLTMGVFGALFALSWALNDMDRTIGGLPEQEDYAVTFLDRFGNEIGKRGILQDDSFELQDLPDNFIKAVLATEDRRFFEHFGIDFLGLARAIVENARAGGVVQGGSTLTQQLAKNLFLTNERTLTRKIDEAFLSLWLEARLTKRQILKLYLDRAYMGGGTYGIAAASEYYFGKSAKDLTLAESAMLAGLFKAPTKYAPHVNLPRARARAKEVLINMVQAGFLTEGQIVGALRNPATPVDQAEKDTPNHFLDWAFEEVKRIVGGKHRVLTVKTSIDMTVQRQSEQAIDSILRENGKRYDVSEAAAVLMEPDGAVVAIIGGKDYGKSQFNRATDALRQPGSSFKPFVYTTALMNGYTPKSVIQDAPITIGNWSPKNYGRSYSGPVTLLNALRRSINTVPVRLAQAIGRDKIVEVAHRMGIHSELKITRSLPLGAAEVSVMDMATGYAVFASGGKKAIAHGVLQILDSKGRVIYDYNRTHKPEQIIPPETIAGMNEMLVSVVNAGTGRRAQLEGITAAGKTGTTSSYKDAWFCGFTGNYAAAVWFGNDDNHDTRRLTGGNLPAMAWQKIMTAAHQQVELKPMPYVEDPILFQKNHQNIQVAAAGRIKDLKTQRSNQRLSPSVVNQLDQLSKLFNHDDDASGSQPQAPELLPLPAASPNKSGSVPGLTQLKQPPSGGLSELKTAWQRDQTSIISR</sequence>
<keyword evidence="16" id="KW-1133">Transmembrane helix</keyword>
<dbReference type="GO" id="GO:0008360">
    <property type="term" value="P:regulation of cell shape"/>
    <property type="evidence" value="ECO:0007669"/>
    <property type="project" value="UniProtKB-KW"/>
</dbReference>
<dbReference type="RefSeq" id="WP_210186618.1">
    <property type="nucleotide sequence ID" value="NZ_FOVR01000001.1"/>
</dbReference>
<evidence type="ECO:0000259" key="17">
    <source>
        <dbReference type="Pfam" id="PF00905"/>
    </source>
</evidence>
<dbReference type="GO" id="GO:0071555">
    <property type="term" value="P:cell wall organization"/>
    <property type="evidence" value="ECO:0007669"/>
    <property type="project" value="UniProtKB-KW"/>
</dbReference>
<dbReference type="GO" id="GO:0009002">
    <property type="term" value="F:serine-type D-Ala-D-Ala carboxypeptidase activity"/>
    <property type="evidence" value="ECO:0007669"/>
    <property type="project" value="UniProtKB-EC"/>
</dbReference>
<dbReference type="GO" id="GO:0009252">
    <property type="term" value="P:peptidoglycan biosynthetic process"/>
    <property type="evidence" value="ECO:0007669"/>
    <property type="project" value="UniProtKB-UniPathway"/>
</dbReference>
<dbReference type="InterPro" id="IPR012338">
    <property type="entry name" value="Beta-lactam/transpept-like"/>
</dbReference>
<keyword evidence="16" id="KW-0812">Transmembrane</keyword>
<keyword evidence="12" id="KW-0961">Cell wall biogenesis/degradation</keyword>
<evidence type="ECO:0000256" key="6">
    <source>
        <dbReference type="ARBA" id="ARBA00022676"/>
    </source>
</evidence>
<reference evidence="19 20" key="1">
    <citation type="submission" date="2016-10" db="EMBL/GenBank/DDBJ databases">
        <authorList>
            <person name="de Groot N.N."/>
        </authorList>
    </citation>
    <scope>NUCLEOTIDE SEQUENCE [LARGE SCALE GENOMIC DNA]</scope>
    <source>
        <strain evidence="19 20">CGMCC 1.9157</strain>
    </source>
</reference>
<gene>
    <name evidence="19" type="ORF">SAMN04488056_101327</name>
</gene>
<comment type="pathway">
    <text evidence="1">Cell wall biogenesis; peptidoglycan biosynthesis.</text>
</comment>
<evidence type="ECO:0000256" key="11">
    <source>
        <dbReference type="ARBA" id="ARBA00023268"/>
    </source>
</evidence>
<dbReference type="Pfam" id="PF00912">
    <property type="entry name" value="Transgly"/>
    <property type="match status" value="1"/>
</dbReference>
<keyword evidence="11" id="KW-0511">Multifunctional enzyme</keyword>
<proteinExistence type="inferred from homology"/>
<dbReference type="InterPro" id="IPR050396">
    <property type="entry name" value="Glycosyltr_51/Transpeptidase"/>
</dbReference>
<comment type="similarity">
    <text evidence="2">In the C-terminal section; belongs to the transpeptidase family.</text>
</comment>
<evidence type="ECO:0000259" key="18">
    <source>
        <dbReference type="Pfam" id="PF00912"/>
    </source>
</evidence>
<evidence type="ECO:0000256" key="4">
    <source>
        <dbReference type="ARBA" id="ARBA00022645"/>
    </source>
</evidence>
<dbReference type="InterPro" id="IPR036950">
    <property type="entry name" value="PBP_transglycosylase"/>
</dbReference>
<evidence type="ECO:0000256" key="8">
    <source>
        <dbReference type="ARBA" id="ARBA00022801"/>
    </source>
</evidence>
<keyword evidence="10" id="KW-0573">Peptidoglycan synthesis</keyword>
<comment type="similarity">
    <text evidence="3">In the N-terminal section; belongs to the glycosyltransferase 51 family.</text>
</comment>
<dbReference type="GO" id="GO:0030288">
    <property type="term" value="C:outer membrane-bounded periplasmic space"/>
    <property type="evidence" value="ECO:0007669"/>
    <property type="project" value="TreeGrafter"/>
</dbReference>
<dbReference type="NCBIfam" id="TIGR02074">
    <property type="entry name" value="PBP_1a_fam"/>
    <property type="match status" value="1"/>
</dbReference>
<dbReference type="SUPFAM" id="SSF53955">
    <property type="entry name" value="Lysozyme-like"/>
    <property type="match status" value="1"/>
</dbReference>
<comment type="catalytic activity">
    <reaction evidence="14">
        <text>[GlcNAc-(1-&gt;4)-Mur2Ac(oyl-L-Ala-gamma-D-Glu-L-Lys-D-Ala-D-Ala)](n)-di-trans,octa-cis-undecaprenyl diphosphate + beta-D-GlcNAc-(1-&gt;4)-Mur2Ac(oyl-L-Ala-gamma-D-Glu-L-Lys-D-Ala-D-Ala)-di-trans,octa-cis-undecaprenyl diphosphate = [GlcNAc-(1-&gt;4)-Mur2Ac(oyl-L-Ala-gamma-D-Glu-L-Lys-D-Ala-D-Ala)](n+1)-di-trans,octa-cis-undecaprenyl diphosphate + di-trans,octa-cis-undecaprenyl diphosphate + H(+)</text>
        <dbReference type="Rhea" id="RHEA:23708"/>
        <dbReference type="Rhea" id="RHEA-COMP:9602"/>
        <dbReference type="Rhea" id="RHEA-COMP:9603"/>
        <dbReference type="ChEBI" id="CHEBI:15378"/>
        <dbReference type="ChEBI" id="CHEBI:58405"/>
        <dbReference type="ChEBI" id="CHEBI:60033"/>
        <dbReference type="ChEBI" id="CHEBI:78435"/>
        <dbReference type="EC" id="2.4.99.28"/>
    </reaction>
</comment>
<dbReference type="SUPFAM" id="SSF56601">
    <property type="entry name" value="beta-lactamase/transpeptidase-like"/>
    <property type="match status" value="1"/>
</dbReference>
<dbReference type="STRING" id="655353.SAMN04488056_101327"/>
<evidence type="ECO:0000256" key="15">
    <source>
        <dbReference type="SAM" id="MobiDB-lite"/>
    </source>
</evidence>